<reference evidence="2 3" key="1">
    <citation type="submission" date="2019-07" db="EMBL/GenBank/DDBJ databases">
        <authorList>
            <person name="Jastrzebski P J."/>
            <person name="Paukszto L."/>
            <person name="Jastrzebski P J."/>
        </authorList>
    </citation>
    <scope>NUCLEOTIDE SEQUENCE [LARGE SCALE GENOMIC DNA]</scope>
    <source>
        <strain evidence="2 3">WMS-il1</strain>
    </source>
</reference>
<dbReference type="Proteomes" id="UP000321570">
    <property type="component" value="Unassembled WGS sequence"/>
</dbReference>
<sequence length="117" mass="13401">MAPSLIFRNLPSSICAYILSQAATSDILIVILLLILNLNHHNYACRIVPMRQILHFIKTCPRMRNLTGCCYSSSSSCYFCFTVLFYFPAFLTYFFLSSSCSASSTFFLFLRPLLRQL</sequence>
<proteinExistence type="predicted"/>
<organism evidence="2 3">
    <name type="scientific">Hymenolepis diminuta</name>
    <name type="common">Rat tapeworm</name>
    <dbReference type="NCBI Taxonomy" id="6216"/>
    <lineage>
        <taxon>Eukaryota</taxon>
        <taxon>Metazoa</taxon>
        <taxon>Spiralia</taxon>
        <taxon>Lophotrochozoa</taxon>
        <taxon>Platyhelminthes</taxon>
        <taxon>Cestoda</taxon>
        <taxon>Eucestoda</taxon>
        <taxon>Cyclophyllidea</taxon>
        <taxon>Hymenolepididae</taxon>
        <taxon>Hymenolepis</taxon>
    </lineage>
</organism>
<keyword evidence="1" id="KW-0812">Transmembrane</keyword>
<protein>
    <submittedName>
        <fullName evidence="2">Uncharacterized protein</fullName>
    </submittedName>
</protein>
<dbReference type="EMBL" id="CABIJS010000588">
    <property type="protein sequence ID" value="VUZ53971.1"/>
    <property type="molecule type" value="Genomic_DNA"/>
</dbReference>
<keyword evidence="1" id="KW-1133">Transmembrane helix</keyword>
<feature type="transmembrane region" description="Helical" evidence="1">
    <location>
        <begin position="66"/>
        <end position="87"/>
    </location>
</feature>
<accession>A0A564Z376</accession>
<evidence type="ECO:0000313" key="2">
    <source>
        <dbReference type="EMBL" id="VUZ53971.1"/>
    </source>
</evidence>
<keyword evidence="1" id="KW-0472">Membrane</keyword>
<name>A0A564Z376_HYMDI</name>
<evidence type="ECO:0000256" key="1">
    <source>
        <dbReference type="SAM" id="Phobius"/>
    </source>
</evidence>
<gene>
    <name evidence="2" type="ORF">WMSIL1_LOCUS12203</name>
</gene>
<evidence type="ECO:0000313" key="3">
    <source>
        <dbReference type="Proteomes" id="UP000321570"/>
    </source>
</evidence>
<keyword evidence="3" id="KW-1185">Reference proteome</keyword>
<dbReference type="AlphaFoldDB" id="A0A564Z376"/>